<reference evidence="2 3" key="1">
    <citation type="submission" date="2015-01" db="EMBL/GenBank/DDBJ databases">
        <title>Evolution of Trichinella species and genotypes.</title>
        <authorList>
            <person name="Korhonen P.K."/>
            <person name="Edoardo P."/>
            <person name="Giuseppe L.R."/>
            <person name="Gasser R.B."/>
        </authorList>
    </citation>
    <scope>NUCLEOTIDE SEQUENCE [LARGE SCALE GENOMIC DNA]</scope>
    <source>
        <strain evidence="2">ISS2496</strain>
    </source>
</reference>
<dbReference type="InterPro" id="IPR021148">
    <property type="entry name" value="Polysacc_synth_dom"/>
</dbReference>
<feature type="domain" description="Polysaccharide biosynthesis" evidence="1">
    <location>
        <begin position="22"/>
        <end position="130"/>
    </location>
</feature>
<dbReference type="InterPro" id="IPR008476">
    <property type="entry name" value="PBDC1_metazoa/fungi"/>
</dbReference>
<dbReference type="Gene3D" id="1.10.3560.10">
    <property type="entry name" value="yst0336 like domain"/>
    <property type="match status" value="1"/>
</dbReference>
<name>A0A0V1AH01_9BILA</name>
<dbReference type="Pfam" id="PF04669">
    <property type="entry name" value="PBDC1"/>
    <property type="match status" value="1"/>
</dbReference>
<evidence type="ECO:0000259" key="1">
    <source>
        <dbReference type="Pfam" id="PF04669"/>
    </source>
</evidence>
<dbReference type="PANTHER" id="PTHR13410">
    <property type="entry name" value="PROTEIN PBDC1"/>
    <property type="match status" value="1"/>
</dbReference>
<proteinExistence type="predicted"/>
<keyword evidence="3" id="KW-1185">Reference proteome</keyword>
<evidence type="ECO:0000313" key="3">
    <source>
        <dbReference type="Proteomes" id="UP000054783"/>
    </source>
</evidence>
<dbReference type="Proteomes" id="UP000054783">
    <property type="component" value="Unassembled WGS sequence"/>
</dbReference>
<dbReference type="PANTHER" id="PTHR13410:SF9">
    <property type="entry name" value="PROTEIN PBDC1"/>
    <property type="match status" value="1"/>
</dbReference>
<protein>
    <submittedName>
        <fullName evidence="2">Protein PBDC1</fullName>
    </submittedName>
</protein>
<accession>A0A0V1AH01</accession>
<dbReference type="EMBL" id="JYDQ01000001">
    <property type="protein sequence ID" value="KRY23988.1"/>
    <property type="molecule type" value="Genomic_DNA"/>
</dbReference>
<dbReference type="AlphaFoldDB" id="A0A0V1AH01"/>
<evidence type="ECO:0000313" key="2">
    <source>
        <dbReference type="EMBL" id="KRY23988.1"/>
    </source>
</evidence>
<comment type="caution">
    <text evidence="2">The sequence shown here is derived from an EMBL/GenBank/DDBJ whole genome shotgun (WGS) entry which is preliminary data.</text>
</comment>
<dbReference type="GO" id="GO:0005737">
    <property type="term" value="C:cytoplasm"/>
    <property type="evidence" value="ECO:0007669"/>
    <property type="project" value="TreeGrafter"/>
</dbReference>
<dbReference type="InterPro" id="IPR023139">
    <property type="entry name" value="PBDC1-like_dom_sf"/>
</dbReference>
<gene>
    <name evidence="2" type="primary">PBDC1</name>
    <name evidence="2" type="ORF">T12_15067</name>
</gene>
<organism evidence="2 3">
    <name type="scientific">Trichinella patagoniensis</name>
    <dbReference type="NCBI Taxonomy" id="990121"/>
    <lineage>
        <taxon>Eukaryota</taxon>
        <taxon>Metazoa</taxon>
        <taxon>Ecdysozoa</taxon>
        <taxon>Nematoda</taxon>
        <taxon>Enoplea</taxon>
        <taxon>Dorylaimia</taxon>
        <taxon>Trichinellida</taxon>
        <taxon>Trichinellidae</taxon>
        <taxon>Trichinella</taxon>
    </lineage>
</organism>
<sequence>MVEELSNEIEKLSEAFGNDMSIENAWAMTTYDNCQLHMDILSSCNPKYLRLSRCDDEIYNTFREQFPDLKVDVVDEFDLKTEEMKEKWRNFAEHFKDKVSDYNFGTLLRSDSDGVYDSANTFLGKIRFYSFFFRKFSFWPLKLRETGKIAIKNFVAADIAGVSQINATFRGETRDSSPNRIEKHRTGFSLSVQLSMQTHKPSI</sequence>